<comment type="subcellular location">
    <subcellularLocation>
        <location evidence="9">Mitochondrion inner membrane</location>
        <topology evidence="9">Peripheral membrane protein</topology>
        <orientation evidence="9">Intermembrane side</orientation>
    </subcellularLocation>
</comment>
<protein>
    <recommendedName>
        <fullName evidence="9">Mitochondrial import inner membrane translocase subunit</fullName>
    </recommendedName>
</protein>
<dbReference type="Gene3D" id="1.10.287.810">
    <property type="entry name" value="Mitochondrial import inner membrane translocase subunit tim13 like domains"/>
    <property type="match status" value="1"/>
</dbReference>
<evidence type="ECO:0000313" key="11">
    <source>
        <dbReference type="EMBL" id="KAF2071348.1"/>
    </source>
</evidence>
<keyword evidence="2 9" id="KW-0813">Transport</keyword>
<accession>A0A8J4PPV0</accession>
<keyword evidence="9" id="KW-0472">Membrane</keyword>
<dbReference type="PANTHER" id="PTHR11038:SF16">
    <property type="entry name" value="MITOCHONDRIAL IMPORT INNER MEMBRANE TRANSLOCASE SUBUNIT TIM10"/>
    <property type="match status" value="1"/>
</dbReference>
<dbReference type="Pfam" id="PF02953">
    <property type="entry name" value="zf-Tim10_DDP"/>
    <property type="match status" value="1"/>
</dbReference>
<evidence type="ECO:0000256" key="9">
    <source>
        <dbReference type="RuleBase" id="RU367043"/>
    </source>
</evidence>
<dbReference type="SUPFAM" id="SSF144122">
    <property type="entry name" value="Tim10-like"/>
    <property type="match status" value="1"/>
</dbReference>
<name>A0A8J4PPV0_9MYCE</name>
<dbReference type="GO" id="GO:0005743">
    <property type="term" value="C:mitochondrial inner membrane"/>
    <property type="evidence" value="ECO:0007669"/>
    <property type="project" value="UniProtKB-SubCell"/>
</dbReference>
<dbReference type="InterPro" id="IPR035427">
    <property type="entry name" value="Tim10-like_dom_sf"/>
</dbReference>
<dbReference type="GO" id="GO:0015031">
    <property type="term" value="P:protein transport"/>
    <property type="evidence" value="ECO:0007669"/>
    <property type="project" value="UniProtKB-KW"/>
</dbReference>
<keyword evidence="12" id="KW-1185">Reference proteome</keyword>
<comment type="function">
    <text evidence="9">Mitochondrial intermembrane chaperone that participates in the import and insertion of some multi-pass transmembrane proteins into the mitochondrial inner membrane. Also required for the transfer of beta-barrel precursors from the TOM complex to the sorting and assembly machinery (SAM complex) of the outer membrane. Acts as a chaperone-like protein that protects the hydrophobic precursors from aggregation and guide them through the mitochondrial intermembrane space.</text>
</comment>
<gene>
    <name evidence="11" type="ORF">CYY_007326</name>
</gene>
<evidence type="ECO:0000256" key="4">
    <source>
        <dbReference type="ARBA" id="ARBA00022833"/>
    </source>
</evidence>
<evidence type="ECO:0000256" key="7">
    <source>
        <dbReference type="ARBA" id="ARBA00023128"/>
    </source>
</evidence>
<evidence type="ECO:0000256" key="5">
    <source>
        <dbReference type="ARBA" id="ARBA00022927"/>
    </source>
</evidence>
<keyword evidence="9" id="KW-0143">Chaperone</keyword>
<keyword evidence="8 9" id="KW-1015">Disulfide bond</keyword>
<comment type="caution">
    <text evidence="11">The sequence shown here is derived from an EMBL/GenBank/DDBJ whole genome shotgun (WGS) entry which is preliminary data.</text>
</comment>
<dbReference type="PANTHER" id="PTHR11038">
    <property type="entry name" value="MITOCHONDRIAL IMPORT INNER MEMBRANE TRANSLOCASE SUBUNIT TIM10"/>
    <property type="match status" value="1"/>
</dbReference>
<evidence type="ECO:0000256" key="6">
    <source>
        <dbReference type="ARBA" id="ARBA00023010"/>
    </source>
</evidence>
<evidence type="ECO:0000256" key="8">
    <source>
        <dbReference type="ARBA" id="ARBA00023157"/>
    </source>
</evidence>
<comment type="domain">
    <text evidence="9">The twin CX3C motif contains 4 conserved Cys residues that form 2 disulfide bonds in the mitochondrial intermembrane space.</text>
</comment>
<comment type="subunit">
    <text evidence="9">Heterohexamer.</text>
</comment>
<reference evidence="11" key="1">
    <citation type="submission" date="2020-01" db="EMBL/GenBank/DDBJ databases">
        <title>Development of genomics and gene disruption for Polysphondylium violaceum indicates a role for the polyketide synthase stlB in stalk morphogenesis.</title>
        <authorList>
            <person name="Narita B."/>
            <person name="Kawabe Y."/>
            <person name="Kin K."/>
            <person name="Saito T."/>
            <person name="Gibbs R."/>
            <person name="Kuspa A."/>
            <person name="Muzny D."/>
            <person name="Queller D."/>
            <person name="Richards S."/>
            <person name="Strassman J."/>
            <person name="Sucgang R."/>
            <person name="Worley K."/>
            <person name="Schaap P."/>
        </authorList>
    </citation>
    <scope>NUCLEOTIDE SEQUENCE</scope>
    <source>
        <strain evidence="11">QSvi11</strain>
    </source>
</reference>
<proteinExistence type="inferred from homology"/>
<evidence type="ECO:0000256" key="1">
    <source>
        <dbReference type="ARBA" id="ARBA00006720"/>
    </source>
</evidence>
<dbReference type="GO" id="GO:0045039">
    <property type="term" value="P:protein insertion into mitochondrial inner membrane"/>
    <property type="evidence" value="ECO:0007669"/>
    <property type="project" value="TreeGrafter"/>
</dbReference>
<sequence length="89" mass="9621">MNEVDMKVIEIKMMASIFNGLLEACSSKCISSYSEADLTVGESVCVERCATKWMETFKKVQTKMSGGAMPAGMDAAPAEAAPEKKGWFS</sequence>
<evidence type="ECO:0000313" key="12">
    <source>
        <dbReference type="Proteomes" id="UP000695562"/>
    </source>
</evidence>
<dbReference type="EMBL" id="AJWJ01000384">
    <property type="protein sequence ID" value="KAF2071348.1"/>
    <property type="molecule type" value="Genomic_DNA"/>
</dbReference>
<evidence type="ECO:0000256" key="2">
    <source>
        <dbReference type="ARBA" id="ARBA00022448"/>
    </source>
</evidence>
<dbReference type="AlphaFoldDB" id="A0A8J4PPV0"/>
<keyword evidence="5 9" id="KW-0653">Protein transport</keyword>
<dbReference type="OrthoDB" id="274922at2759"/>
<keyword evidence="6 9" id="KW-0811">Translocation</keyword>
<evidence type="ECO:0000256" key="3">
    <source>
        <dbReference type="ARBA" id="ARBA00022723"/>
    </source>
</evidence>
<feature type="domain" description="Tim10-like" evidence="10">
    <location>
        <begin position="7"/>
        <end position="64"/>
    </location>
</feature>
<keyword evidence="3" id="KW-0479">Metal-binding</keyword>
<keyword evidence="9" id="KW-0999">Mitochondrion inner membrane</keyword>
<keyword evidence="4" id="KW-0862">Zinc</keyword>
<keyword evidence="7 9" id="KW-0496">Mitochondrion</keyword>
<dbReference type="GO" id="GO:0046872">
    <property type="term" value="F:metal ion binding"/>
    <property type="evidence" value="ECO:0007669"/>
    <property type="project" value="UniProtKB-KW"/>
</dbReference>
<organism evidence="11 12">
    <name type="scientific">Polysphondylium violaceum</name>
    <dbReference type="NCBI Taxonomy" id="133409"/>
    <lineage>
        <taxon>Eukaryota</taxon>
        <taxon>Amoebozoa</taxon>
        <taxon>Evosea</taxon>
        <taxon>Eumycetozoa</taxon>
        <taxon>Dictyostelia</taxon>
        <taxon>Dictyosteliales</taxon>
        <taxon>Dictyosteliaceae</taxon>
        <taxon>Polysphondylium</taxon>
    </lineage>
</organism>
<dbReference type="InterPro" id="IPR004217">
    <property type="entry name" value="Tim10-like"/>
</dbReference>
<dbReference type="Proteomes" id="UP000695562">
    <property type="component" value="Unassembled WGS sequence"/>
</dbReference>
<evidence type="ECO:0000259" key="10">
    <source>
        <dbReference type="Pfam" id="PF02953"/>
    </source>
</evidence>
<comment type="similarity">
    <text evidence="1 9">Belongs to the small Tim family.</text>
</comment>